<feature type="compositionally biased region" description="Basic residues" evidence="1">
    <location>
        <begin position="314"/>
        <end position="325"/>
    </location>
</feature>
<feature type="domain" description="Retrotransposon gag" evidence="2">
    <location>
        <begin position="193"/>
        <end position="254"/>
    </location>
</feature>
<dbReference type="PANTHER" id="PTHR33223:SF8">
    <property type="entry name" value="OS04G0172440 PROTEIN"/>
    <property type="match status" value="1"/>
</dbReference>
<dbReference type="EMBL" id="JARBHA010000004">
    <property type="protein sequence ID" value="KAJ9702967.1"/>
    <property type="molecule type" value="Genomic_DNA"/>
</dbReference>
<reference evidence="3 4" key="1">
    <citation type="journal article" date="2023" name="BMC Biotechnol.">
        <title>Vitis rotundifolia cv Carlos genome sequencing.</title>
        <authorList>
            <person name="Huff M."/>
            <person name="Hulse-Kemp A."/>
            <person name="Scheffler B."/>
            <person name="Youngblood R."/>
            <person name="Simpson S."/>
            <person name="Babiker E."/>
            <person name="Staton M."/>
        </authorList>
    </citation>
    <scope>NUCLEOTIDE SEQUENCE [LARGE SCALE GENOMIC DNA]</scope>
    <source>
        <tissue evidence="3">Leaf</tissue>
    </source>
</reference>
<accession>A0AA39E2R8</accession>
<organism evidence="3 4">
    <name type="scientific">Vitis rotundifolia</name>
    <name type="common">Muscadine grape</name>
    <dbReference type="NCBI Taxonomy" id="103349"/>
    <lineage>
        <taxon>Eukaryota</taxon>
        <taxon>Viridiplantae</taxon>
        <taxon>Streptophyta</taxon>
        <taxon>Embryophyta</taxon>
        <taxon>Tracheophyta</taxon>
        <taxon>Spermatophyta</taxon>
        <taxon>Magnoliopsida</taxon>
        <taxon>eudicotyledons</taxon>
        <taxon>Gunneridae</taxon>
        <taxon>Pentapetalae</taxon>
        <taxon>rosids</taxon>
        <taxon>Vitales</taxon>
        <taxon>Vitaceae</taxon>
        <taxon>Viteae</taxon>
        <taxon>Vitis</taxon>
    </lineage>
</organism>
<comment type="caution">
    <text evidence="3">The sequence shown here is derived from an EMBL/GenBank/DDBJ whole genome shotgun (WGS) entry which is preliminary data.</text>
</comment>
<sequence length="481" mass="53689">MATLHGSTPSLLRRAEGCVLPKSSDSSVEMSDELPSTLASIQEFMAGVSRRLDQIESSSQDPHPVGIVTDETIPHASQIAQALPPRASPSIPFHLADHYETIPLPTITVPPPIVATTDDTRLAEQEARVERLESRMRQIKLQDGGLTWDDRDGIPTASLPAKFHMPNMESYTGIGCLKIHLRLYSTVMRAHGIDGAHLVAFSPFEPSRLRTWEDIAHAFLTQFASSADIDVSRRELEATKQRPNESISSFVSRWRAKDQIDMVLRNLRPRFARRLMGVPFQDLKSLVHAAFSVEEAIARGLWTDTTPSPDSKGKKPYQRPAHHPSYRPLTVRAHFSHPQYQYQLVYVQEPYIAQTTMQPQPPHPRATTHPLPKPYAQRPARQFTLLGMTLTRAFEKLRDAGLIVPLAPCPLPHPIPPHFRSHEHCLYHQIQGHDTERCSALHHAIQDLIDSGLVNLAGPSVTTNPLPVHSTHAVPPPPSLQ</sequence>
<gene>
    <name evidence="3" type="ORF">PVL29_004639</name>
</gene>
<dbReference type="InterPro" id="IPR005162">
    <property type="entry name" value="Retrotrans_gag_dom"/>
</dbReference>
<protein>
    <recommendedName>
        <fullName evidence="2">Retrotransposon gag domain-containing protein</fullName>
    </recommendedName>
</protein>
<proteinExistence type="predicted"/>
<evidence type="ECO:0000259" key="2">
    <source>
        <dbReference type="Pfam" id="PF03732"/>
    </source>
</evidence>
<dbReference type="Proteomes" id="UP001168098">
    <property type="component" value="Unassembled WGS sequence"/>
</dbReference>
<evidence type="ECO:0000256" key="1">
    <source>
        <dbReference type="SAM" id="MobiDB-lite"/>
    </source>
</evidence>
<evidence type="ECO:0000313" key="3">
    <source>
        <dbReference type="EMBL" id="KAJ9702967.1"/>
    </source>
</evidence>
<keyword evidence="4" id="KW-1185">Reference proteome</keyword>
<dbReference type="Pfam" id="PF03732">
    <property type="entry name" value="Retrotrans_gag"/>
    <property type="match status" value="1"/>
</dbReference>
<feature type="region of interest" description="Disordered" evidence="1">
    <location>
        <begin position="302"/>
        <end position="325"/>
    </location>
</feature>
<dbReference type="PANTHER" id="PTHR33223">
    <property type="entry name" value="CCHC-TYPE DOMAIN-CONTAINING PROTEIN"/>
    <property type="match status" value="1"/>
</dbReference>
<name>A0AA39E2R8_VITRO</name>
<feature type="region of interest" description="Disordered" evidence="1">
    <location>
        <begin position="356"/>
        <end position="375"/>
    </location>
</feature>
<dbReference type="AlphaFoldDB" id="A0AA39E2R8"/>
<evidence type="ECO:0000313" key="4">
    <source>
        <dbReference type="Proteomes" id="UP001168098"/>
    </source>
</evidence>